<dbReference type="SUPFAM" id="SSF51556">
    <property type="entry name" value="Metallo-dependent hydrolases"/>
    <property type="match status" value="1"/>
</dbReference>
<dbReference type="PANTHER" id="PTHR10443:SF12">
    <property type="entry name" value="DIPEPTIDASE"/>
    <property type="match status" value="1"/>
</dbReference>
<reference evidence="1 2" key="1">
    <citation type="submission" date="2017-03" db="EMBL/GenBank/DDBJ databases">
        <title>Isolation of Levoglucosan Utilizing Bacteria.</title>
        <authorList>
            <person name="Arya A.S."/>
        </authorList>
    </citation>
    <scope>NUCLEOTIDE SEQUENCE [LARGE SCALE GENOMIC DNA]</scope>
    <source>
        <strain evidence="1 2">MEC069</strain>
    </source>
</reference>
<protein>
    <recommendedName>
        <fullName evidence="3">Membrane dipeptidase</fullName>
    </recommendedName>
</protein>
<gene>
    <name evidence="1" type="ORF">B5M42_00490</name>
</gene>
<comment type="caution">
    <text evidence="1">The sequence shown here is derived from an EMBL/GenBank/DDBJ whole genome shotgun (WGS) entry which is preliminary data.</text>
</comment>
<sequence>MYRTIIDGHCDALAKLYAQPELDFYKEEQELDVSWPRLRRAGVSVQFFAIYVSESLGTPRFEHVLHMIDTFHRKVNRKEHVVFIRDADDLLEAEQSGRLGALLTLEGVDALGGDLAYVRLLYHLGVRSVGITWNHANWAADGVMEPRKGGFTVKGRQLVKQLDRLGILIDVSHLSVQGFWELTELYEKPFIASHSNTCEHCAHPRNLSNEQLAAIIDRGGQIGLTFVPYFVRTGEQAAISDLLRHLDHVCSLGGEGNVGFGSDFDGIEQWVTGLEHAGCYENIIEALCKNYSEEQVQRFLHGNWRRFLIENLPQR</sequence>
<name>A0A4Y8QC06_9BACL</name>
<dbReference type="CDD" id="cd01301">
    <property type="entry name" value="rDP_like"/>
    <property type="match status" value="1"/>
</dbReference>
<dbReference type="Proteomes" id="UP000298246">
    <property type="component" value="Unassembled WGS sequence"/>
</dbReference>
<keyword evidence="2" id="KW-1185">Reference proteome</keyword>
<dbReference type="GO" id="GO:0070573">
    <property type="term" value="F:metallodipeptidase activity"/>
    <property type="evidence" value="ECO:0007669"/>
    <property type="project" value="InterPro"/>
</dbReference>
<dbReference type="InterPro" id="IPR008257">
    <property type="entry name" value="Pept_M19"/>
</dbReference>
<evidence type="ECO:0008006" key="3">
    <source>
        <dbReference type="Google" id="ProtNLM"/>
    </source>
</evidence>
<dbReference type="GO" id="GO:0006508">
    <property type="term" value="P:proteolysis"/>
    <property type="evidence" value="ECO:0007669"/>
    <property type="project" value="InterPro"/>
</dbReference>
<dbReference type="AlphaFoldDB" id="A0A4Y8QC06"/>
<dbReference type="InterPro" id="IPR032466">
    <property type="entry name" value="Metal_Hydrolase"/>
</dbReference>
<dbReference type="Gene3D" id="3.20.20.140">
    <property type="entry name" value="Metal-dependent hydrolases"/>
    <property type="match status" value="1"/>
</dbReference>
<dbReference type="PANTHER" id="PTHR10443">
    <property type="entry name" value="MICROSOMAL DIPEPTIDASE"/>
    <property type="match status" value="1"/>
</dbReference>
<evidence type="ECO:0000313" key="1">
    <source>
        <dbReference type="EMBL" id="TFE91752.1"/>
    </source>
</evidence>
<evidence type="ECO:0000313" key="2">
    <source>
        <dbReference type="Proteomes" id="UP000298246"/>
    </source>
</evidence>
<dbReference type="Pfam" id="PF01244">
    <property type="entry name" value="Peptidase_M19"/>
    <property type="match status" value="1"/>
</dbReference>
<dbReference type="EMBL" id="MYFO01000001">
    <property type="protein sequence ID" value="TFE91752.1"/>
    <property type="molecule type" value="Genomic_DNA"/>
</dbReference>
<dbReference type="RefSeq" id="WP_134748570.1">
    <property type="nucleotide sequence ID" value="NZ_MYFO02000001.1"/>
</dbReference>
<dbReference type="OrthoDB" id="9804920at2"/>
<proteinExistence type="predicted"/>
<organism evidence="1 2">
    <name type="scientific">Paenibacillus athensensis</name>
    <dbReference type="NCBI Taxonomy" id="1967502"/>
    <lineage>
        <taxon>Bacteria</taxon>
        <taxon>Bacillati</taxon>
        <taxon>Bacillota</taxon>
        <taxon>Bacilli</taxon>
        <taxon>Bacillales</taxon>
        <taxon>Paenibacillaceae</taxon>
        <taxon>Paenibacillus</taxon>
    </lineage>
</organism>
<accession>A0A4Y8QC06</accession>
<dbReference type="PROSITE" id="PS51365">
    <property type="entry name" value="RENAL_DIPEPTIDASE_2"/>
    <property type="match status" value="1"/>
</dbReference>